<evidence type="ECO:0000313" key="3">
    <source>
        <dbReference type="Proteomes" id="UP000712673"/>
    </source>
</evidence>
<reference evidence="2" key="1">
    <citation type="submission" date="2019-03" db="EMBL/GenBank/DDBJ databases">
        <title>Lake Tanganyika Metagenome-Assembled Genomes (MAGs).</title>
        <authorList>
            <person name="Tran P."/>
        </authorList>
    </citation>
    <scope>NUCLEOTIDE SEQUENCE</scope>
    <source>
        <strain evidence="2">K_DeepCast_65m_m2_066</strain>
    </source>
</reference>
<feature type="domain" description="4Fe-4S ferredoxin-type" evidence="1">
    <location>
        <begin position="241"/>
        <end position="271"/>
    </location>
</feature>
<organism evidence="2 3">
    <name type="scientific">Tectimicrobiota bacterium</name>
    <dbReference type="NCBI Taxonomy" id="2528274"/>
    <lineage>
        <taxon>Bacteria</taxon>
        <taxon>Pseudomonadati</taxon>
        <taxon>Nitrospinota/Tectimicrobiota group</taxon>
        <taxon>Candidatus Tectimicrobiota</taxon>
    </lineage>
</organism>
<dbReference type="SUPFAM" id="SSF54862">
    <property type="entry name" value="4Fe-4S ferredoxins"/>
    <property type="match status" value="1"/>
</dbReference>
<dbReference type="Gene3D" id="3.30.70.20">
    <property type="match status" value="2"/>
</dbReference>
<evidence type="ECO:0000313" key="2">
    <source>
        <dbReference type="EMBL" id="MBM3227116.1"/>
    </source>
</evidence>
<gene>
    <name evidence="2" type="ORF">FJZ47_25395</name>
</gene>
<dbReference type="AlphaFoldDB" id="A0A938B534"/>
<dbReference type="InterPro" id="IPR017896">
    <property type="entry name" value="4Fe4S_Fe-S-bd"/>
</dbReference>
<dbReference type="Proteomes" id="UP000712673">
    <property type="component" value="Unassembled WGS sequence"/>
</dbReference>
<dbReference type="PANTHER" id="PTHR42783:SF3">
    <property type="entry name" value="GLUTAMATE SYNTHASE [NADPH] SMALL CHAIN-RELATED"/>
    <property type="match status" value="1"/>
</dbReference>
<feature type="domain" description="4Fe-4S ferredoxin-type" evidence="1">
    <location>
        <begin position="296"/>
        <end position="327"/>
    </location>
</feature>
<name>A0A938B534_UNCTE</name>
<proteinExistence type="predicted"/>
<evidence type="ECO:0000259" key="1">
    <source>
        <dbReference type="PROSITE" id="PS51379"/>
    </source>
</evidence>
<dbReference type="SUPFAM" id="SSF50692">
    <property type="entry name" value="ADC-like"/>
    <property type="match status" value="1"/>
</dbReference>
<dbReference type="CDD" id="cd02784">
    <property type="entry name" value="MopB_CT_PHLH"/>
    <property type="match status" value="1"/>
</dbReference>
<dbReference type="Pfam" id="PF12838">
    <property type="entry name" value="Fer4_7"/>
    <property type="match status" value="1"/>
</dbReference>
<dbReference type="PANTHER" id="PTHR42783">
    <property type="entry name" value="GLUTAMATE SYNTHASE [NADPH] SMALL CHAIN"/>
    <property type="match status" value="1"/>
</dbReference>
<dbReference type="Gene3D" id="2.40.40.20">
    <property type="match status" value="1"/>
</dbReference>
<dbReference type="EMBL" id="VGLS01001201">
    <property type="protein sequence ID" value="MBM3227116.1"/>
    <property type="molecule type" value="Genomic_DNA"/>
</dbReference>
<dbReference type="InterPro" id="IPR009010">
    <property type="entry name" value="Asp_de-COase-like_dom_sf"/>
</dbReference>
<dbReference type="CDD" id="cd10551">
    <property type="entry name" value="PsrB"/>
    <property type="match status" value="1"/>
</dbReference>
<comment type="caution">
    <text evidence="2">The sequence shown here is derived from an EMBL/GenBank/DDBJ whole genome shotgun (WGS) entry which is preliminary data.</text>
</comment>
<sequence>TIVRTAWEKRYADRDFEPFWRTTLHDGLLAGSASPARPVTVQPDVAQKLAPVPTAAATGLDVVFRPDPTVWDGRFTNNGWLQELPKPLTKLTWDNAAMLSPATAQRLGLRNEEVVELRYQGRTVRAPVWIMPGQTDDTVTVHLGYGRWRAGQAGTGTGFNAYALRTSEALWFGSGLELRKTGERLSLAITQEHHSMEGRPLIRTGTLAHFLAHPHFVHEMVHDPKPEMTLYPPHRYDGNAWGMSIDLNACLGCNACVTACQAENNIPVVGKTEVINGREMHWIRLDRYYKGDLHTPETYHQPVLCMHCENAPCEVVCPVGATAHSAEGLNDMVYNRCVGTRYCSNNCPYKVRRFNFFQFADWQTPSLKLQRNPDVTVRTRGVMEKCTYCVQRINEARIQAKKEERPIRDGDIVTACQAACPTQAIVFGNINDPQSQVAKAKTDHRSYGLLADLNTRPRTTYLARLRNPNPALDDTTHG</sequence>
<feature type="non-terminal residue" evidence="2">
    <location>
        <position position="1"/>
    </location>
</feature>
<protein>
    <submittedName>
        <fullName evidence="2">4Fe-4S dicluster domain-containing protein</fullName>
    </submittedName>
</protein>
<accession>A0A938B534</accession>
<dbReference type="PROSITE" id="PS51379">
    <property type="entry name" value="4FE4S_FER_2"/>
    <property type="match status" value="2"/>
</dbReference>